<dbReference type="InterPro" id="IPR019692">
    <property type="entry name" value="CFP-6_PH"/>
</dbReference>
<organism evidence="3 4">
    <name type="scientific">Jatrophihabitans lederbergiae</name>
    <dbReference type="NCBI Taxonomy" id="3075547"/>
    <lineage>
        <taxon>Bacteria</taxon>
        <taxon>Bacillati</taxon>
        <taxon>Actinomycetota</taxon>
        <taxon>Actinomycetes</taxon>
        <taxon>Jatrophihabitantales</taxon>
        <taxon>Jatrophihabitantaceae</taxon>
        <taxon>Jatrophihabitans</taxon>
    </lineage>
</organism>
<keyword evidence="4" id="KW-1185">Reference proteome</keyword>
<sequence>MSAPAATEVTARPYKSARISIVVAAVVLVAFLICAVLLPRTTDGVTFTGADQVGIFGCGVLVAIGILCFTRPRLRAGASGVDTRSFFGGYRHVDWGLVTAVEFPPKGRFARLVLPGDELVTLYAVQRGDAERSVVIMRQLRALHAAHSDGRG</sequence>
<accession>A0ABU2J4X9</accession>
<keyword evidence="1" id="KW-0472">Membrane</keyword>
<evidence type="ECO:0000313" key="3">
    <source>
        <dbReference type="EMBL" id="MDT0260039.1"/>
    </source>
</evidence>
<protein>
    <submittedName>
        <fullName evidence="3">PH domain-containing protein</fullName>
    </submittedName>
</protein>
<dbReference type="RefSeq" id="WP_311421195.1">
    <property type="nucleotide sequence ID" value="NZ_JAVREH010000001.1"/>
</dbReference>
<name>A0ABU2J4X9_9ACTN</name>
<keyword evidence="1" id="KW-0812">Transmembrane</keyword>
<comment type="caution">
    <text evidence="3">The sequence shown here is derived from an EMBL/GenBank/DDBJ whole genome shotgun (WGS) entry which is preliminary data.</text>
</comment>
<dbReference type="Proteomes" id="UP001183176">
    <property type="component" value="Unassembled WGS sequence"/>
</dbReference>
<dbReference type="Pfam" id="PF10756">
    <property type="entry name" value="bPH_6"/>
    <property type="match status" value="1"/>
</dbReference>
<feature type="transmembrane region" description="Helical" evidence="1">
    <location>
        <begin position="21"/>
        <end position="41"/>
    </location>
</feature>
<reference evidence="4" key="1">
    <citation type="submission" date="2023-07" db="EMBL/GenBank/DDBJ databases">
        <title>30 novel species of actinomycetes from the DSMZ collection.</title>
        <authorList>
            <person name="Nouioui I."/>
        </authorList>
    </citation>
    <scope>NUCLEOTIDE SEQUENCE [LARGE SCALE GENOMIC DNA]</scope>
    <source>
        <strain evidence="4">DSM 44399</strain>
    </source>
</reference>
<proteinExistence type="predicted"/>
<keyword evidence="1" id="KW-1133">Transmembrane helix</keyword>
<gene>
    <name evidence="3" type="ORF">RM423_01375</name>
</gene>
<dbReference type="EMBL" id="JAVREH010000001">
    <property type="protein sequence ID" value="MDT0260039.1"/>
    <property type="molecule type" value="Genomic_DNA"/>
</dbReference>
<evidence type="ECO:0000259" key="2">
    <source>
        <dbReference type="Pfam" id="PF10756"/>
    </source>
</evidence>
<feature type="transmembrane region" description="Helical" evidence="1">
    <location>
        <begin position="53"/>
        <end position="70"/>
    </location>
</feature>
<feature type="domain" description="Low molecular weight protein antigen 6 PH" evidence="2">
    <location>
        <begin position="71"/>
        <end position="141"/>
    </location>
</feature>
<evidence type="ECO:0000313" key="4">
    <source>
        <dbReference type="Proteomes" id="UP001183176"/>
    </source>
</evidence>
<evidence type="ECO:0000256" key="1">
    <source>
        <dbReference type="SAM" id="Phobius"/>
    </source>
</evidence>